<feature type="domain" description="RRM" evidence="6">
    <location>
        <begin position="168"/>
        <end position="245"/>
    </location>
</feature>
<evidence type="ECO:0000259" key="7">
    <source>
        <dbReference type="PROSITE" id="PS50158"/>
    </source>
</evidence>
<reference evidence="8" key="1">
    <citation type="submission" date="2021-01" db="EMBL/GenBank/DDBJ databases">
        <title>Adiantum capillus-veneris genome.</title>
        <authorList>
            <person name="Fang Y."/>
            <person name="Liao Q."/>
        </authorList>
    </citation>
    <scope>NUCLEOTIDE SEQUENCE</scope>
    <source>
        <strain evidence="8">H3</strain>
        <tissue evidence="8">Leaf</tissue>
    </source>
</reference>
<keyword evidence="1" id="KW-0677">Repeat</keyword>
<dbReference type="GO" id="GO:0008270">
    <property type="term" value="F:zinc ion binding"/>
    <property type="evidence" value="ECO:0007669"/>
    <property type="project" value="UniProtKB-KW"/>
</dbReference>
<evidence type="ECO:0000256" key="1">
    <source>
        <dbReference type="ARBA" id="ARBA00022737"/>
    </source>
</evidence>
<dbReference type="InterPro" id="IPR000504">
    <property type="entry name" value="RRM_dom"/>
</dbReference>
<dbReference type="Gene3D" id="3.30.70.330">
    <property type="match status" value="1"/>
</dbReference>
<keyword evidence="2 4" id="KW-0694">RNA-binding</keyword>
<proteinExistence type="predicted"/>
<keyword evidence="3" id="KW-0479">Metal-binding</keyword>
<sequence>MVLSNKKLKQRLGAESGGQQGSVLLSPGKPKTVNKREKRRQRRQQPESIPAHHPASPETSPIALTELDTYHRCIESLLHKGDLSSSLGQGQDAEDVPLPPRSPVKKSQDAEVSLAPLTNNEQNTLNVENSSLPTPHSKSRKRKKASKTTEEPDEKDHSTKDQDLSESRTVYVGGIPYYSSEDDIKAFFGDCGTISEVNLKTFSDSGKFRGIALLTFKTVGGAQRALALDGSSMGDRFLKIQPAEAKPKEPVKKEVFNTPPSKTDGYMRAYIDDESLERSVQLDQQMLLERPIKVAYAVPTRAEKRATATKDRKDIVCHTCGEKGHVSSRCPYMGRG</sequence>
<dbReference type="InterPro" id="IPR034361">
    <property type="entry name" value="PHIP1_RRM1"/>
</dbReference>
<dbReference type="Proteomes" id="UP000886520">
    <property type="component" value="Chromosome 14"/>
</dbReference>
<feature type="domain" description="CCHC-type" evidence="7">
    <location>
        <begin position="317"/>
        <end position="331"/>
    </location>
</feature>
<dbReference type="InterPro" id="IPR035979">
    <property type="entry name" value="RBD_domain_sf"/>
</dbReference>
<dbReference type="AlphaFoldDB" id="A0A9D4UMJ5"/>
<dbReference type="PROSITE" id="PS50158">
    <property type="entry name" value="ZF_CCHC"/>
    <property type="match status" value="1"/>
</dbReference>
<evidence type="ECO:0000313" key="9">
    <source>
        <dbReference type="Proteomes" id="UP000886520"/>
    </source>
</evidence>
<feature type="compositionally biased region" description="Basic residues" evidence="5">
    <location>
        <begin position="32"/>
        <end position="43"/>
    </location>
</feature>
<feature type="compositionally biased region" description="Basic and acidic residues" evidence="5">
    <location>
        <begin position="147"/>
        <end position="165"/>
    </location>
</feature>
<feature type="compositionally biased region" description="Polar residues" evidence="5">
    <location>
        <begin position="116"/>
        <end position="136"/>
    </location>
</feature>
<dbReference type="PROSITE" id="PS50102">
    <property type="entry name" value="RRM"/>
    <property type="match status" value="1"/>
</dbReference>
<dbReference type="SUPFAM" id="SSF57756">
    <property type="entry name" value="Retrovirus zinc finger-like domains"/>
    <property type="match status" value="1"/>
</dbReference>
<keyword evidence="9" id="KW-1185">Reference proteome</keyword>
<dbReference type="GO" id="GO:0003723">
    <property type="term" value="F:RNA binding"/>
    <property type="evidence" value="ECO:0007669"/>
    <property type="project" value="UniProtKB-UniRule"/>
</dbReference>
<dbReference type="InterPro" id="IPR036875">
    <property type="entry name" value="Znf_CCHC_sf"/>
</dbReference>
<feature type="region of interest" description="Disordered" evidence="5">
    <location>
        <begin position="1"/>
        <end position="64"/>
    </location>
</feature>
<dbReference type="SUPFAM" id="SSF54928">
    <property type="entry name" value="RNA-binding domain, RBD"/>
    <property type="match status" value="1"/>
</dbReference>
<dbReference type="PANTHER" id="PTHR23236">
    <property type="entry name" value="EUKARYOTIC TRANSLATION INITIATION FACTOR 4B/4H"/>
    <property type="match status" value="1"/>
</dbReference>
<evidence type="ECO:0000256" key="3">
    <source>
        <dbReference type="PROSITE-ProRule" id="PRU00047"/>
    </source>
</evidence>
<dbReference type="InterPro" id="IPR001878">
    <property type="entry name" value="Znf_CCHC"/>
</dbReference>
<dbReference type="OrthoDB" id="439808at2759"/>
<accession>A0A9D4UMJ5</accession>
<keyword evidence="3" id="KW-0862">Zinc</keyword>
<dbReference type="SMART" id="SM00360">
    <property type="entry name" value="RRM"/>
    <property type="match status" value="1"/>
</dbReference>
<feature type="compositionally biased region" description="Basic residues" evidence="5">
    <location>
        <begin position="1"/>
        <end position="10"/>
    </location>
</feature>
<evidence type="ECO:0000256" key="5">
    <source>
        <dbReference type="SAM" id="MobiDB-lite"/>
    </source>
</evidence>
<dbReference type="PANTHER" id="PTHR23236:SF119">
    <property type="entry name" value="NUCLEAR RNA-BINDING PROTEIN SART-3"/>
    <property type="match status" value="1"/>
</dbReference>
<dbReference type="Pfam" id="PF00098">
    <property type="entry name" value="zf-CCHC"/>
    <property type="match status" value="1"/>
</dbReference>
<evidence type="ECO:0000313" key="8">
    <source>
        <dbReference type="EMBL" id="KAI5070641.1"/>
    </source>
</evidence>
<gene>
    <name evidence="8" type="ORF">GOP47_0014984</name>
</gene>
<evidence type="ECO:0000256" key="4">
    <source>
        <dbReference type="PROSITE-ProRule" id="PRU00176"/>
    </source>
</evidence>
<feature type="region of interest" description="Disordered" evidence="5">
    <location>
        <begin position="83"/>
        <end position="165"/>
    </location>
</feature>
<protein>
    <submittedName>
        <fullName evidence="8">Uncharacterized protein</fullName>
    </submittedName>
</protein>
<comment type="caution">
    <text evidence="8">The sequence shown here is derived from an EMBL/GenBank/DDBJ whole genome shotgun (WGS) entry which is preliminary data.</text>
</comment>
<evidence type="ECO:0000256" key="2">
    <source>
        <dbReference type="ARBA" id="ARBA00022884"/>
    </source>
</evidence>
<evidence type="ECO:0000259" key="6">
    <source>
        <dbReference type="PROSITE" id="PS50102"/>
    </source>
</evidence>
<dbReference type="Pfam" id="PF00076">
    <property type="entry name" value="RRM_1"/>
    <property type="match status" value="1"/>
</dbReference>
<name>A0A9D4UMJ5_ADICA</name>
<dbReference type="CDD" id="cd12271">
    <property type="entry name" value="RRM1_PHIP1"/>
    <property type="match status" value="1"/>
</dbReference>
<feature type="compositionally biased region" description="Basic residues" evidence="5">
    <location>
        <begin position="137"/>
        <end position="146"/>
    </location>
</feature>
<dbReference type="EMBL" id="JABFUD020000014">
    <property type="protein sequence ID" value="KAI5070641.1"/>
    <property type="molecule type" value="Genomic_DNA"/>
</dbReference>
<dbReference type="InterPro" id="IPR012677">
    <property type="entry name" value="Nucleotide-bd_a/b_plait_sf"/>
</dbReference>
<organism evidence="8 9">
    <name type="scientific">Adiantum capillus-veneris</name>
    <name type="common">Maidenhair fern</name>
    <dbReference type="NCBI Taxonomy" id="13818"/>
    <lineage>
        <taxon>Eukaryota</taxon>
        <taxon>Viridiplantae</taxon>
        <taxon>Streptophyta</taxon>
        <taxon>Embryophyta</taxon>
        <taxon>Tracheophyta</taxon>
        <taxon>Polypodiopsida</taxon>
        <taxon>Polypodiidae</taxon>
        <taxon>Polypodiales</taxon>
        <taxon>Pteridineae</taxon>
        <taxon>Pteridaceae</taxon>
        <taxon>Vittarioideae</taxon>
        <taxon>Adiantum</taxon>
    </lineage>
</organism>
<keyword evidence="3" id="KW-0863">Zinc-finger</keyword>